<accession>A0A1F6EJV3</accession>
<dbReference type="PANTHER" id="PTHR21262">
    <property type="entry name" value="GUANOSINE-3',5'-BIS DIPHOSPHATE 3'-PYROPHOSPHOHYDROLASE"/>
    <property type="match status" value="1"/>
</dbReference>
<dbReference type="AlphaFoldDB" id="A0A1F6EJV3"/>
<feature type="domain" description="RelA/SpoT" evidence="1">
    <location>
        <begin position="245"/>
        <end position="400"/>
    </location>
</feature>
<organism evidence="2 3">
    <name type="scientific">Candidatus Kaiserbacteria bacterium RIFCSPLOWO2_01_FULL_54_20</name>
    <dbReference type="NCBI Taxonomy" id="1798513"/>
    <lineage>
        <taxon>Bacteria</taxon>
        <taxon>Candidatus Kaiseribacteriota</taxon>
    </lineage>
</organism>
<protein>
    <recommendedName>
        <fullName evidence="1">RelA/SpoT domain-containing protein</fullName>
    </recommendedName>
</protein>
<reference evidence="2 3" key="1">
    <citation type="journal article" date="2016" name="Nat. Commun.">
        <title>Thousands of microbial genomes shed light on interconnected biogeochemical processes in an aquifer system.</title>
        <authorList>
            <person name="Anantharaman K."/>
            <person name="Brown C.T."/>
            <person name="Hug L.A."/>
            <person name="Sharon I."/>
            <person name="Castelle C.J."/>
            <person name="Probst A.J."/>
            <person name="Thomas B.C."/>
            <person name="Singh A."/>
            <person name="Wilkins M.J."/>
            <person name="Karaoz U."/>
            <person name="Brodie E.L."/>
            <person name="Williams K.H."/>
            <person name="Hubbard S.S."/>
            <person name="Banfield J.F."/>
        </authorList>
    </citation>
    <scope>NUCLEOTIDE SEQUENCE [LARGE SCALE GENOMIC DNA]</scope>
</reference>
<evidence type="ECO:0000259" key="1">
    <source>
        <dbReference type="SMART" id="SM00954"/>
    </source>
</evidence>
<comment type="caution">
    <text evidence="2">The sequence shown here is derived from an EMBL/GenBank/DDBJ whole genome shotgun (WGS) entry which is preliminary data.</text>
</comment>
<dbReference type="Gene3D" id="3.30.460.10">
    <property type="entry name" value="Beta Polymerase, domain 2"/>
    <property type="match status" value="1"/>
</dbReference>
<dbReference type="Proteomes" id="UP000178427">
    <property type="component" value="Unassembled WGS sequence"/>
</dbReference>
<name>A0A1F6EJV3_9BACT</name>
<evidence type="ECO:0000313" key="2">
    <source>
        <dbReference type="EMBL" id="OGG73933.1"/>
    </source>
</evidence>
<dbReference type="GO" id="GO:0015969">
    <property type="term" value="P:guanosine tetraphosphate metabolic process"/>
    <property type="evidence" value="ECO:0007669"/>
    <property type="project" value="InterPro"/>
</dbReference>
<dbReference type="EMBL" id="MFMA01000023">
    <property type="protein sequence ID" value="OGG73933.1"/>
    <property type="molecule type" value="Genomic_DNA"/>
</dbReference>
<dbReference type="SMART" id="SM00954">
    <property type="entry name" value="RelA_SpoT"/>
    <property type="match status" value="1"/>
</dbReference>
<dbReference type="GO" id="GO:0005886">
    <property type="term" value="C:plasma membrane"/>
    <property type="evidence" value="ECO:0007669"/>
    <property type="project" value="TreeGrafter"/>
</dbReference>
<dbReference type="InterPro" id="IPR007685">
    <property type="entry name" value="RelA_SpoT"/>
</dbReference>
<dbReference type="SUPFAM" id="SSF81301">
    <property type="entry name" value="Nucleotidyltransferase"/>
    <property type="match status" value="1"/>
</dbReference>
<dbReference type="PANTHER" id="PTHR21262:SF31">
    <property type="entry name" value="GTP PYROPHOSPHOKINASE"/>
    <property type="match status" value="1"/>
</dbReference>
<proteinExistence type="predicted"/>
<sequence>MERQILELKRYLSPDELANFKTDYGILAAKAKALYDKRPQKGPSFQTAFNMAAYLHAINAPRELIWAALGQGLMGGYTRELTEKYLSYLAVKEQRHDQLRLRDETSQIMGIYSDLVQSPVAETNQRAIATAHINPHNLSASLLRSVHLLFTLHENWDKDERYAQLSRNWYAPFTYALGHRRLSRDLQDKIFELSEPEDYSKVHEVLVAHENAITSSDDFKSFRRRLSRELLTSGLREGKDYYVEQRPKSVASTATKMHDEKLDFDDVSDLYGMRIILLSDKLASGQIDHEKTVKRCYLVKSALERVVKKMRGVRGNVPHEPIDYIRNPKPPQDPFHLLSGSSKVSGYQGINFPLVHDKLKVALPDGGEMPAHIEVQIMGDFHQKNNEFGWGSRLGYKHDISDEAKILLDAIGRAKSLSQPIEKAISDAVRLVDYAQHKGGKKRK</sequence>
<dbReference type="STRING" id="1798513.A3A40_00615"/>
<dbReference type="Pfam" id="PF04607">
    <property type="entry name" value="RelA_SpoT"/>
    <property type="match status" value="1"/>
</dbReference>
<dbReference type="InterPro" id="IPR043519">
    <property type="entry name" value="NT_sf"/>
</dbReference>
<gene>
    <name evidence="2" type="ORF">A3A40_00615</name>
</gene>
<evidence type="ECO:0000313" key="3">
    <source>
        <dbReference type="Proteomes" id="UP000178427"/>
    </source>
</evidence>